<evidence type="ECO:0000256" key="2">
    <source>
        <dbReference type="ARBA" id="ARBA00023125"/>
    </source>
</evidence>
<evidence type="ECO:0000259" key="6">
    <source>
        <dbReference type="PROSITE" id="PS51900"/>
    </source>
</evidence>
<name>A0A423PJ53_9GAMM</name>
<evidence type="ECO:0000313" key="8">
    <source>
        <dbReference type="Proteomes" id="UP000285310"/>
    </source>
</evidence>
<comment type="caution">
    <text evidence="7">The sequence shown here is derived from an EMBL/GenBank/DDBJ whole genome shotgun (WGS) entry which is preliminary data.</text>
</comment>
<dbReference type="InParanoid" id="A0A423PJ53"/>
<organism evidence="7 8">
    <name type="scientific">Salinisphaera japonica YTM-1</name>
    <dbReference type="NCBI Taxonomy" id="1209778"/>
    <lineage>
        <taxon>Bacteria</taxon>
        <taxon>Pseudomonadati</taxon>
        <taxon>Pseudomonadota</taxon>
        <taxon>Gammaproteobacteria</taxon>
        <taxon>Salinisphaerales</taxon>
        <taxon>Salinisphaeraceae</taxon>
        <taxon>Salinisphaera</taxon>
    </lineage>
</organism>
<dbReference type="EMBL" id="AYKG01000045">
    <property type="protein sequence ID" value="ROO25621.1"/>
    <property type="molecule type" value="Genomic_DNA"/>
</dbReference>
<dbReference type="PANTHER" id="PTHR30349">
    <property type="entry name" value="PHAGE INTEGRASE-RELATED"/>
    <property type="match status" value="1"/>
</dbReference>
<dbReference type="RefSeq" id="WP_123658996.1">
    <property type="nucleotide sequence ID" value="NZ_AYKG01000045.1"/>
</dbReference>
<evidence type="ECO:0000256" key="1">
    <source>
        <dbReference type="ARBA" id="ARBA00022908"/>
    </source>
</evidence>
<keyword evidence="2 4" id="KW-0238">DNA-binding</keyword>
<dbReference type="PANTHER" id="PTHR30349:SF88">
    <property type="entry name" value="BLL1584 PROTEIN"/>
    <property type="match status" value="1"/>
</dbReference>
<dbReference type="InterPro" id="IPR050090">
    <property type="entry name" value="Tyrosine_recombinase_XerCD"/>
</dbReference>
<evidence type="ECO:0000259" key="5">
    <source>
        <dbReference type="PROSITE" id="PS51898"/>
    </source>
</evidence>
<dbReference type="InterPro" id="IPR044068">
    <property type="entry name" value="CB"/>
</dbReference>
<dbReference type="Gene3D" id="1.10.443.10">
    <property type="entry name" value="Intergrase catalytic core"/>
    <property type="match status" value="1"/>
</dbReference>
<proteinExistence type="predicted"/>
<keyword evidence="3" id="KW-0233">DNA recombination</keyword>
<dbReference type="InterPro" id="IPR011010">
    <property type="entry name" value="DNA_brk_join_enz"/>
</dbReference>
<dbReference type="Gene3D" id="1.10.150.130">
    <property type="match status" value="1"/>
</dbReference>
<reference evidence="7 8" key="1">
    <citation type="submission" date="2013-10" db="EMBL/GenBank/DDBJ databases">
        <title>Salinisphaera japonica YTM-1 Genome Sequencing.</title>
        <authorList>
            <person name="Lai Q."/>
            <person name="Li C."/>
            <person name="Shao Z."/>
        </authorList>
    </citation>
    <scope>NUCLEOTIDE SEQUENCE [LARGE SCALE GENOMIC DNA]</scope>
    <source>
        <strain evidence="7 8">YTM-1</strain>
    </source>
</reference>
<protein>
    <submittedName>
        <fullName evidence="7">Integrase</fullName>
    </submittedName>
</protein>
<feature type="domain" description="Tyr recombinase" evidence="5">
    <location>
        <begin position="199"/>
        <end position="368"/>
    </location>
</feature>
<dbReference type="OrthoDB" id="102994at2"/>
<dbReference type="PROSITE" id="PS51900">
    <property type="entry name" value="CB"/>
    <property type="match status" value="1"/>
</dbReference>
<dbReference type="GO" id="GO:0006310">
    <property type="term" value="P:DNA recombination"/>
    <property type="evidence" value="ECO:0007669"/>
    <property type="project" value="UniProtKB-KW"/>
</dbReference>
<keyword evidence="8" id="KW-1185">Reference proteome</keyword>
<evidence type="ECO:0000313" key="7">
    <source>
        <dbReference type="EMBL" id="ROO25621.1"/>
    </source>
</evidence>
<dbReference type="Proteomes" id="UP000285310">
    <property type="component" value="Unassembled WGS sequence"/>
</dbReference>
<evidence type="ECO:0000256" key="4">
    <source>
        <dbReference type="PROSITE-ProRule" id="PRU01248"/>
    </source>
</evidence>
<dbReference type="InterPro" id="IPR010998">
    <property type="entry name" value="Integrase_recombinase_N"/>
</dbReference>
<dbReference type="SUPFAM" id="SSF56349">
    <property type="entry name" value="DNA breaking-rejoining enzymes"/>
    <property type="match status" value="1"/>
</dbReference>
<gene>
    <name evidence="7" type="ORF">SAJA_12675</name>
</gene>
<dbReference type="GO" id="GO:0003677">
    <property type="term" value="F:DNA binding"/>
    <property type="evidence" value="ECO:0007669"/>
    <property type="project" value="UniProtKB-UniRule"/>
</dbReference>
<dbReference type="InterPro" id="IPR013762">
    <property type="entry name" value="Integrase-like_cat_sf"/>
</dbReference>
<keyword evidence="1" id="KW-0229">DNA integration</keyword>
<dbReference type="PROSITE" id="PS51898">
    <property type="entry name" value="TYR_RECOMBINASE"/>
    <property type="match status" value="1"/>
</dbReference>
<dbReference type="AlphaFoldDB" id="A0A423PJ53"/>
<dbReference type="GO" id="GO:0015074">
    <property type="term" value="P:DNA integration"/>
    <property type="evidence" value="ECO:0007669"/>
    <property type="project" value="UniProtKB-KW"/>
</dbReference>
<accession>A0A423PJ53</accession>
<dbReference type="InterPro" id="IPR002104">
    <property type="entry name" value="Integrase_catalytic"/>
</dbReference>
<sequence length="372" mass="41487">MDIVARYEIDKAGVRKKLPPRREPYWGAPLDRGLYLGFRKLAAGGTWIARLHSEGAKHRHKSLGYSDAITHDQAVKAARAWARSLEAGVDTTRIKTVSDACRDYVKDRRREKGESNVADTAGRFRRTVYGDPIGEIELSKLRTAHVKNWRAALNMQPGSANRYLSALKAALNYAVASRYVDGGQAIEWKTVRPATVTTRRDLYLDRGQRRRLIEALAAHAQPFVRGISLLPLRPGALAACTVADLQGSSLVIQHDKVASGRTIALSTDAKRLLDEQAKEKANDEPLVGYTDGSAWTRFRWRDVIQKAVVETDLPRETCAYTFRHSVITDMLIGGIDTMTVARMAGTSLSMIEKHYGHLLQQHAMDAMTKLRL</sequence>
<feature type="domain" description="Core-binding (CB)" evidence="6">
    <location>
        <begin position="92"/>
        <end position="175"/>
    </location>
</feature>
<evidence type="ECO:0000256" key="3">
    <source>
        <dbReference type="ARBA" id="ARBA00023172"/>
    </source>
</evidence>